<gene>
    <name evidence="1" type="ORF">A3H53_02880</name>
</gene>
<sequence>MNDELIKQADIHHIAEEGSKIYLEIKDKYDPKEKGKFLAIDIDSKKVYLGVTSAEAVEEAKKNHPDKIFYVIKVGFDAAETMAQSFMGPRSNG</sequence>
<dbReference type="EMBL" id="MFVK01000021">
    <property type="protein sequence ID" value="OGI99460.1"/>
    <property type="molecule type" value="Genomic_DNA"/>
</dbReference>
<proteinExistence type="predicted"/>
<protein>
    <recommendedName>
        <fullName evidence="3">DUF5678 domain-containing protein</fullName>
    </recommendedName>
</protein>
<evidence type="ECO:0008006" key="3">
    <source>
        <dbReference type="Google" id="ProtNLM"/>
    </source>
</evidence>
<organism evidence="1 2">
    <name type="scientific">Candidatus Nomurabacteria bacterium RIFCSPLOWO2_02_FULL_40_10</name>
    <dbReference type="NCBI Taxonomy" id="1801786"/>
    <lineage>
        <taxon>Bacteria</taxon>
        <taxon>Candidatus Nomuraibacteriota</taxon>
    </lineage>
</organism>
<name>A0A1F6XZB1_9BACT</name>
<accession>A0A1F6XZB1</accession>
<reference evidence="1 2" key="1">
    <citation type="journal article" date="2016" name="Nat. Commun.">
        <title>Thousands of microbial genomes shed light on interconnected biogeochemical processes in an aquifer system.</title>
        <authorList>
            <person name="Anantharaman K."/>
            <person name="Brown C.T."/>
            <person name="Hug L.A."/>
            <person name="Sharon I."/>
            <person name="Castelle C.J."/>
            <person name="Probst A.J."/>
            <person name="Thomas B.C."/>
            <person name="Singh A."/>
            <person name="Wilkins M.J."/>
            <person name="Karaoz U."/>
            <person name="Brodie E.L."/>
            <person name="Williams K.H."/>
            <person name="Hubbard S.S."/>
            <person name="Banfield J.F."/>
        </authorList>
    </citation>
    <scope>NUCLEOTIDE SEQUENCE [LARGE SCALE GENOMIC DNA]</scope>
</reference>
<dbReference type="AlphaFoldDB" id="A0A1F6XZB1"/>
<dbReference type="Proteomes" id="UP000176479">
    <property type="component" value="Unassembled WGS sequence"/>
</dbReference>
<evidence type="ECO:0000313" key="2">
    <source>
        <dbReference type="Proteomes" id="UP000176479"/>
    </source>
</evidence>
<evidence type="ECO:0000313" key="1">
    <source>
        <dbReference type="EMBL" id="OGI99460.1"/>
    </source>
</evidence>
<comment type="caution">
    <text evidence="1">The sequence shown here is derived from an EMBL/GenBank/DDBJ whole genome shotgun (WGS) entry which is preliminary data.</text>
</comment>